<dbReference type="Proteomes" id="UP001202717">
    <property type="component" value="Chromosome"/>
</dbReference>
<evidence type="ECO:0000259" key="1">
    <source>
        <dbReference type="Pfam" id="PF01841"/>
    </source>
</evidence>
<dbReference type="EMBL" id="CP116221">
    <property type="protein sequence ID" value="WCO03362.1"/>
    <property type="molecule type" value="Genomic_DNA"/>
</dbReference>
<dbReference type="Gene3D" id="2.60.120.1130">
    <property type="match status" value="1"/>
</dbReference>
<name>A0ABY7S314_9FLAO</name>
<evidence type="ECO:0000313" key="3">
    <source>
        <dbReference type="Proteomes" id="UP001202717"/>
    </source>
</evidence>
<organism evidence="2 3">
    <name type="scientific">Psychroserpens ponticola</name>
    <dbReference type="NCBI Taxonomy" id="2932268"/>
    <lineage>
        <taxon>Bacteria</taxon>
        <taxon>Pseudomonadati</taxon>
        <taxon>Bacteroidota</taxon>
        <taxon>Flavobacteriia</taxon>
        <taxon>Flavobacteriales</taxon>
        <taxon>Flavobacteriaceae</taxon>
        <taxon>Psychroserpens</taxon>
    </lineage>
</organism>
<evidence type="ECO:0000313" key="2">
    <source>
        <dbReference type="EMBL" id="WCO03362.1"/>
    </source>
</evidence>
<reference evidence="2 3" key="1">
    <citation type="submission" date="2023-01" db="EMBL/GenBank/DDBJ databases">
        <title>Psychroserpens ponticola sp. nov., isolated from seawater.</title>
        <authorList>
            <person name="Kristyanto S."/>
            <person name="Jung J."/>
            <person name="Kim J.M."/>
            <person name="Jeon C.O."/>
        </authorList>
    </citation>
    <scope>NUCLEOTIDE SEQUENCE [LARGE SCALE GENOMIC DNA]</scope>
    <source>
        <strain evidence="2 3">MSW6</strain>
    </source>
</reference>
<accession>A0ABY7S314</accession>
<dbReference type="InterPro" id="IPR038765">
    <property type="entry name" value="Papain-like_cys_pep_sf"/>
</dbReference>
<gene>
    <name evidence="2" type="ORF">MUN68_007620</name>
</gene>
<dbReference type="SUPFAM" id="SSF54001">
    <property type="entry name" value="Cysteine proteinases"/>
    <property type="match status" value="1"/>
</dbReference>
<protein>
    <submittedName>
        <fullName evidence="2">Transglutaminase-like domain-containing protein</fullName>
    </submittedName>
</protein>
<feature type="domain" description="Transglutaminase-like" evidence="1">
    <location>
        <begin position="285"/>
        <end position="357"/>
    </location>
</feature>
<dbReference type="Gene3D" id="2.60.40.3140">
    <property type="match status" value="1"/>
</dbReference>
<sequence>MIKYTLSVIICLTLTCSAFSQKRIEPATQDITLATSLKEQYPDDNVALVSSKDQVTFGLNKRDGKVTVMHHVSENMINIDSRADIQVYNFYDGESTIEEFQIRYKNKKEANFFVKDEAYTSDDLFHNDSRVQYANIDFPLKGYRYLTSIKKEYKDIKYFTKLYFNGEYPTVKKTIRIEIPNWLDIELRELNFDGYAIEKSVHPNQKGNGKIHTYTLKDTPGMYKDNSAPGPTYIYPHVLVLPKSYTLNGKTVNIFKETQDLYNWYKSLVNSLENDNAPITDKVIELTANATSDEEKIKNIYYWVQDNIRYIAFEDGIAGFKPDEAANVFTKRYGDCKGMANLTKQMLIEAGFDARLTWIGTKRIAYDYSTPNLSVDNHMICTLFKDGKTIFLDGTEKFNAYGEYADRIQGKQVLIENGDEFILEYVPTSEAEFNKEQFAYSLKLSEDNMIGKVDKTYNGESRSGLLYYFNSLKNDKKDEFLEYYLNKGNSNIKVSNIETSNLQNRDSNINIAYNVDIKNAVSSFDNQVYIDLDFDKQLSNFVMEERKTDYIFSSKKDMESITRLEIPQGYNISHLPENISITSDNFDMSVNFSKENNVIVYKKQFRIKNAKIETTDFEEWNGFIKKLDALYNEQIILNKD</sequence>
<dbReference type="Pfam" id="PF01841">
    <property type="entry name" value="Transglut_core"/>
    <property type="match status" value="1"/>
</dbReference>
<dbReference type="InterPro" id="IPR002931">
    <property type="entry name" value="Transglutaminase-like"/>
</dbReference>
<dbReference type="Gene3D" id="3.10.620.30">
    <property type="match status" value="1"/>
</dbReference>
<proteinExistence type="predicted"/>
<keyword evidence="3" id="KW-1185">Reference proteome</keyword>
<dbReference type="RefSeq" id="WP_249994672.1">
    <property type="nucleotide sequence ID" value="NZ_CP116221.1"/>
</dbReference>